<evidence type="ECO:0000259" key="17">
    <source>
        <dbReference type="PROSITE" id="PS50972"/>
    </source>
</evidence>
<evidence type="ECO:0000256" key="3">
    <source>
        <dbReference type="ARBA" id="ARBA00001946"/>
    </source>
</evidence>
<dbReference type="CDD" id="cd00739">
    <property type="entry name" value="DHPS"/>
    <property type="match status" value="1"/>
</dbReference>
<evidence type="ECO:0000256" key="13">
    <source>
        <dbReference type="ARBA" id="ARBA00022842"/>
    </source>
</evidence>
<evidence type="ECO:0000256" key="7">
    <source>
        <dbReference type="ARBA" id="ARBA00009951"/>
    </source>
</evidence>
<dbReference type="InterPro" id="IPR011005">
    <property type="entry name" value="Dihydropteroate_synth-like_sf"/>
</dbReference>
<keyword evidence="12" id="KW-0067">ATP-binding</keyword>
<dbReference type="SUPFAM" id="SSF55083">
    <property type="entry name" value="6-hydroxymethyl-7,8-dihydropterin pyrophosphokinase, HPPK"/>
    <property type="match status" value="1"/>
</dbReference>
<feature type="region of interest" description="Disordered" evidence="16">
    <location>
        <begin position="329"/>
        <end position="350"/>
    </location>
</feature>
<dbReference type="PROSITE" id="PS00794">
    <property type="entry name" value="HPPK"/>
    <property type="match status" value="1"/>
</dbReference>
<comment type="pathway">
    <text evidence="5">Cofactor biosynthesis; tetrahydrofolate biosynthesis; 2-amino-4-hydroxy-6-hydroxymethyl-7,8-dihydropteridine diphosphate from 7,8-dihydroneopterin triphosphate: step 4/4.</text>
</comment>
<evidence type="ECO:0000256" key="16">
    <source>
        <dbReference type="SAM" id="MobiDB-lite"/>
    </source>
</evidence>
<dbReference type="InterPro" id="IPR000550">
    <property type="entry name" value="Hppk"/>
</dbReference>
<feature type="domain" description="Pterin-binding" evidence="17">
    <location>
        <begin position="172"/>
        <end position="466"/>
    </location>
</feature>
<proteinExistence type="inferred from homology"/>
<keyword evidence="10" id="KW-0547">Nucleotide-binding</keyword>
<evidence type="ECO:0000313" key="18">
    <source>
        <dbReference type="EMBL" id="MYC94982.1"/>
    </source>
</evidence>
<gene>
    <name evidence="18" type="primary">folK</name>
    <name evidence="18" type="ORF">F4X14_08415</name>
</gene>
<evidence type="ECO:0000256" key="15">
    <source>
        <dbReference type="ARBA" id="ARBA00023268"/>
    </source>
</evidence>
<dbReference type="EMBL" id="VXMH01000037">
    <property type="protein sequence ID" value="MYC94982.1"/>
    <property type="molecule type" value="Genomic_DNA"/>
</dbReference>
<evidence type="ECO:0000256" key="1">
    <source>
        <dbReference type="ARBA" id="ARBA00000012"/>
    </source>
</evidence>
<comment type="similarity">
    <text evidence="6">Belongs to the DHPS family.</text>
</comment>
<dbReference type="Gene3D" id="3.30.70.560">
    <property type="entry name" value="7,8-Dihydro-6-hydroxymethylpterin-pyrophosphokinase HPPK"/>
    <property type="match status" value="1"/>
</dbReference>
<keyword evidence="13" id="KW-0460">Magnesium</keyword>
<dbReference type="InterPro" id="IPR006390">
    <property type="entry name" value="DHP_synth_dom"/>
</dbReference>
<keyword evidence="15" id="KW-0511">Multifunctional enzyme</keyword>
<dbReference type="UniPathway" id="UPA00077">
    <property type="reaction ID" value="UER00155"/>
</dbReference>
<comment type="catalytic activity">
    <reaction evidence="2">
        <text>6-hydroxymethyl-7,8-dihydropterin + ATP = (7,8-dihydropterin-6-yl)methyl diphosphate + AMP + H(+)</text>
        <dbReference type="Rhea" id="RHEA:11412"/>
        <dbReference type="ChEBI" id="CHEBI:15378"/>
        <dbReference type="ChEBI" id="CHEBI:30616"/>
        <dbReference type="ChEBI" id="CHEBI:44841"/>
        <dbReference type="ChEBI" id="CHEBI:72950"/>
        <dbReference type="ChEBI" id="CHEBI:456215"/>
        <dbReference type="EC" id="2.7.6.3"/>
    </reaction>
</comment>
<dbReference type="GO" id="GO:0046656">
    <property type="term" value="P:folic acid biosynthetic process"/>
    <property type="evidence" value="ECO:0007669"/>
    <property type="project" value="UniProtKB-KW"/>
</dbReference>
<sequence length="484" mass="52234">MSHTAFIALGSNVGNRAAYLHTALDAMSSYASIVETSHLYETVPILVTDQPLFLNAVCKVSTHLTPLELLSAVKQTEDSIGRTKTVRFGPREIDLDILFHDDSVVETPDLTIPHVGIPERDFVLAPLLDLDKDLRHPRLDVTVQALWQRLQKPVPPRVMPIRESLWHWGHDTKVMGILNITPDSFSGDGLAGARNPVAAAVAQARQFVGAGADILDIGGYSTRPGHAYLDVEEEISRVGPVIGALRDALDVPLSVDTFRVEVAEKALDAGAAWLNDVSGLRLANQAAETDFIAGEETSRSTLHDPPVPNGMAVLSARRRVPLVLMHNRAPLQTGPPSGDPQSEPPTAFNDPSHDIVAVVRQGLSTALEAARLNGVPRWHRIIDPGIGFGKTPAEHAVLISRLDELQELGYPLLFGCSRKGFLGKMAGGAPVDDRLPGTIAANAMAVERGAQIVRVHDVRENLQAMRVVDAIMAGSPDRPFTSFS</sequence>
<evidence type="ECO:0000256" key="5">
    <source>
        <dbReference type="ARBA" id="ARBA00005051"/>
    </source>
</evidence>
<dbReference type="GO" id="GO:0016301">
    <property type="term" value="F:kinase activity"/>
    <property type="evidence" value="ECO:0007669"/>
    <property type="project" value="UniProtKB-KW"/>
</dbReference>
<dbReference type="PANTHER" id="PTHR20941">
    <property type="entry name" value="FOLATE SYNTHESIS PROTEINS"/>
    <property type="match status" value="1"/>
</dbReference>
<dbReference type="InterPro" id="IPR045031">
    <property type="entry name" value="DHP_synth-like"/>
</dbReference>
<evidence type="ECO:0000256" key="10">
    <source>
        <dbReference type="ARBA" id="ARBA00022741"/>
    </source>
</evidence>
<keyword evidence="11 18" id="KW-0418">Kinase</keyword>
<comment type="caution">
    <text evidence="18">The sequence shown here is derived from an EMBL/GenBank/DDBJ whole genome shotgun (WGS) entry which is preliminary data.</text>
</comment>
<comment type="cofactor">
    <cofactor evidence="3">
        <name>Mg(2+)</name>
        <dbReference type="ChEBI" id="CHEBI:18420"/>
    </cofactor>
</comment>
<dbReference type="AlphaFoldDB" id="A0A6B1D6B9"/>
<comment type="pathway">
    <text evidence="4">Cofactor biosynthesis; tetrahydrofolate biosynthesis; 7,8-dihydrofolate from 2-amino-4-hydroxy-6-hydroxymethyl-7,8-dihydropteridine diphosphate and 4-aminobenzoate: step 1/2.</text>
</comment>
<dbReference type="PANTHER" id="PTHR20941:SF1">
    <property type="entry name" value="FOLIC ACID SYNTHESIS PROTEIN FOL1"/>
    <property type="match status" value="1"/>
</dbReference>
<dbReference type="PROSITE" id="PS00793">
    <property type="entry name" value="DHPS_2"/>
    <property type="match status" value="1"/>
</dbReference>
<evidence type="ECO:0000256" key="9">
    <source>
        <dbReference type="ARBA" id="ARBA00022723"/>
    </source>
</evidence>
<dbReference type="PROSITE" id="PS50972">
    <property type="entry name" value="PTERIN_BINDING"/>
    <property type="match status" value="1"/>
</dbReference>
<evidence type="ECO:0000256" key="8">
    <source>
        <dbReference type="ARBA" id="ARBA00022679"/>
    </source>
</evidence>
<evidence type="ECO:0000256" key="12">
    <source>
        <dbReference type="ARBA" id="ARBA00022840"/>
    </source>
</evidence>
<dbReference type="GO" id="GO:0046654">
    <property type="term" value="P:tetrahydrofolate biosynthetic process"/>
    <property type="evidence" value="ECO:0007669"/>
    <property type="project" value="UniProtKB-UniPathway"/>
</dbReference>
<evidence type="ECO:0000256" key="14">
    <source>
        <dbReference type="ARBA" id="ARBA00022909"/>
    </source>
</evidence>
<comment type="similarity">
    <text evidence="7">In the C-terminal section; belongs to the DHPS family.</text>
</comment>
<dbReference type="GO" id="GO:0003848">
    <property type="term" value="F:2-amino-4-hydroxy-6-hydroxymethyldihydropteridine diphosphokinase activity"/>
    <property type="evidence" value="ECO:0007669"/>
    <property type="project" value="UniProtKB-EC"/>
</dbReference>
<dbReference type="GO" id="GO:0004156">
    <property type="term" value="F:dihydropteroate synthase activity"/>
    <property type="evidence" value="ECO:0007669"/>
    <property type="project" value="UniProtKB-EC"/>
</dbReference>
<organism evidence="18">
    <name type="scientific">Caldilineaceae bacterium SB0661_bin_32</name>
    <dbReference type="NCBI Taxonomy" id="2605255"/>
    <lineage>
        <taxon>Bacteria</taxon>
        <taxon>Bacillati</taxon>
        <taxon>Chloroflexota</taxon>
        <taxon>Caldilineae</taxon>
        <taxon>Caldilineales</taxon>
        <taxon>Caldilineaceae</taxon>
    </lineage>
</organism>
<name>A0A6B1D6B9_9CHLR</name>
<dbReference type="InterPro" id="IPR000489">
    <property type="entry name" value="Pterin-binding_dom"/>
</dbReference>
<keyword evidence="14" id="KW-0289">Folate biosynthesis</keyword>
<dbReference type="Gene3D" id="3.20.20.20">
    <property type="entry name" value="Dihydropteroate synthase-like"/>
    <property type="match status" value="1"/>
</dbReference>
<accession>A0A6B1D6B9</accession>
<dbReference type="Pfam" id="PF00809">
    <property type="entry name" value="Pterin_bind"/>
    <property type="match status" value="1"/>
</dbReference>
<dbReference type="Pfam" id="PF01288">
    <property type="entry name" value="HPPK"/>
    <property type="match status" value="1"/>
</dbReference>
<evidence type="ECO:0000256" key="4">
    <source>
        <dbReference type="ARBA" id="ARBA00004763"/>
    </source>
</evidence>
<keyword evidence="9" id="KW-0479">Metal-binding</keyword>
<dbReference type="GO" id="GO:0005524">
    <property type="term" value="F:ATP binding"/>
    <property type="evidence" value="ECO:0007669"/>
    <property type="project" value="UniProtKB-KW"/>
</dbReference>
<evidence type="ECO:0000256" key="11">
    <source>
        <dbReference type="ARBA" id="ARBA00022777"/>
    </source>
</evidence>
<keyword evidence="8 18" id="KW-0808">Transferase</keyword>
<comment type="catalytic activity">
    <reaction evidence="1">
        <text>(7,8-dihydropterin-6-yl)methyl diphosphate + 4-aminobenzoate = 7,8-dihydropteroate + diphosphate</text>
        <dbReference type="Rhea" id="RHEA:19949"/>
        <dbReference type="ChEBI" id="CHEBI:17836"/>
        <dbReference type="ChEBI" id="CHEBI:17839"/>
        <dbReference type="ChEBI" id="CHEBI:33019"/>
        <dbReference type="ChEBI" id="CHEBI:72950"/>
        <dbReference type="EC" id="2.5.1.15"/>
    </reaction>
</comment>
<evidence type="ECO:0000256" key="6">
    <source>
        <dbReference type="ARBA" id="ARBA00009503"/>
    </source>
</evidence>
<dbReference type="SUPFAM" id="SSF51717">
    <property type="entry name" value="Dihydropteroate synthetase-like"/>
    <property type="match status" value="1"/>
</dbReference>
<dbReference type="NCBIfam" id="TIGR01498">
    <property type="entry name" value="folK"/>
    <property type="match status" value="1"/>
</dbReference>
<evidence type="ECO:0000256" key="2">
    <source>
        <dbReference type="ARBA" id="ARBA00000198"/>
    </source>
</evidence>
<reference evidence="18" key="1">
    <citation type="submission" date="2019-09" db="EMBL/GenBank/DDBJ databases">
        <title>Characterisation of the sponge microbiome using genome-centric metagenomics.</title>
        <authorList>
            <person name="Engelberts J.P."/>
            <person name="Robbins S.J."/>
            <person name="De Goeij J.M."/>
            <person name="Aranda M."/>
            <person name="Bell S.C."/>
            <person name="Webster N.S."/>
        </authorList>
    </citation>
    <scope>NUCLEOTIDE SEQUENCE</scope>
    <source>
        <strain evidence="18">SB0661_bin_32</strain>
    </source>
</reference>
<dbReference type="InterPro" id="IPR035907">
    <property type="entry name" value="Hppk_sf"/>
</dbReference>
<dbReference type="CDD" id="cd00483">
    <property type="entry name" value="HPPK"/>
    <property type="match status" value="1"/>
</dbReference>
<dbReference type="GO" id="GO:0046872">
    <property type="term" value="F:metal ion binding"/>
    <property type="evidence" value="ECO:0007669"/>
    <property type="project" value="UniProtKB-KW"/>
</dbReference>
<protein>
    <submittedName>
        <fullName evidence="18">2-amino-4-hydroxy-6-hydroxymethyldihydropteridine diphosphokinase</fullName>
        <ecNumber evidence="18">2.7.6.3</ecNumber>
    </submittedName>
</protein>
<dbReference type="EC" id="2.7.6.3" evidence="18"/>